<gene>
    <name evidence="4" type="ORF">EHS24_000297</name>
</gene>
<dbReference type="RefSeq" id="XP_028479989.1">
    <property type="nucleotide sequence ID" value="XM_028616132.1"/>
</dbReference>
<dbReference type="EMBL" id="RSCE01000001">
    <property type="protein sequence ID" value="RSH87781.1"/>
    <property type="molecule type" value="Genomic_DNA"/>
</dbReference>
<evidence type="ECO:0000256" key="1">
    <source>
        <dbReference type="ARBA" id="ARBA00022737"/>
    </source>
</evidence>
<sequence>MPLVACGSNGSGQLAIGHDEDVSSFTPCVFDPSCPTWAVSEDCEIVDLVSAASHALLLIRLRSQDPAATPRNVLLGAGTNTHGQLGLRCALTDSPTVATSFRPFSLARDAGLDDTWEPVKVAATWTTSFVVYERQGHHATGPFPEQVVVAGGSNDFGEIGVAPSKPAVMRVDAALQDGEWVEHLHGGQRHVVAVVSHGHGDNRTQRVVGWGAARRGELSAVPLPPPTRGTKGKGKAVATPTTLPPTPINLAIPSGTHVIDLALGAAHSIALCANGTVLAWGSDAKGQITGLTSSSSSLSSPSSLPSMITHVRCIGATWGGSYLLTGDAIWSQGGNTHGQLLRHTPADANSGASRADDHDNNAAARGPVLLPDHDAVTSALVAGSEHVLVVADGGKTLYTGGWNEHGNLGVGDTVDRGRLVPAGVGQGLDSGARTIVRVWGGCAASWVWTR</sequence>
<dbReference type="OrthoDB" id="5370059at2759"/>
<comment type="caution">
    <text evidence="4">The sequence shown here is derived from an EMBL/GenBank/DDBJ whole genome shotgun (WGS) entry which is preliminary data.</text>
</comment>
<protein>
    <recommendedName>
        <fullName evidence="6">Regulator of chromosome condensation</fullName>
    </recommendedName>
</protein>
<evidence type="ECO:0000313" key="5">
    <source>
        <dbReference type="Proteomes" id="UP000279236"/>
    </source>
</evidence>
<dbReference type="InterPro" id="IPR000408">
    <property type="entry name" value="Reg_chr_condens"/>
</dbReference>
<dbReference type="InterPro" id="IPR051210">
    <property type="entry name" value="Ub_ligase/GEF_domain"/>
</dbReference>
<feature type="region of interest" description="Disordered" evidence="3">
    <location>
        <begin position="218"/>
        <end position="242"/>
    </location>
</feature>
<evidence type="ECO:0008006" key="6">
    <source>
        <dbReference type="Google" id="ProtNLM"/>
    </source>
</evidence>
<name>A0A427Y9F4_9TREE</name>
<proteinExistence type="predicted"/>
<dbReference type="STRING" id="105984.A0A427Y9F4"/>
<feature type="repeat" description="RCC1" evidence="2">
    <location>
        <begin position="205"/>
        <end position="274"/>
    </location>
</feature>
<dbReference type="Gene3D" id="2.130.10.30">
    <property type="entry name" value="Regulator of chromosome condensation 1/beta-lactamase-inhibitor protein II"/>
    <property type="match status" value="1"/>
</dbReference>
<dbReference type="InterPro" id="IPR009091">
    <property type="entry name" value="RCC1/BLIP-II"/>
</dbReference>
<reference evidence="4 5" key="1">
    <citation type="submission" date="2018-11" db="EMBL/GenBank/DDBJ databases">
        <title>Genome sequence of Apiotrichum porosum DSM 27194.</title>
        <authorList>
            <person name="Aliyu H."/>
            <person name="Gorte O."/>
            <person name="Ochsenreither K."/>
        </authorList>
    </citation>
    <scope>NUCLEOTIDE SEQUENCE [LARGE SCALE GENOMIC DNA]</scope>
    <source>
        <strain evidence="4 5">DSM 27194</strain>
    </source>
</reference>
<evidence type="ECO:0000256" key="2">
    <source>
        <dbReference type="PROSITE-ProRule" id="PRU00235"/>
    </source>
</evidence>
<dbReference type="SUPFAM" id="SSF50985">
    <property type="entry name" value="RCC1/BLIP-II"/>
    <property type="match status" value="1"/>
</dbReference>
<dbReference type="GeneID" id="39584840"/>
<dbReference type="PANTHER" id="PTHR22870">
    <property type="entry name" value="REGULATOR OF CHROMOSOME CONDENSATION"/>
    <property type="match status" value="1"/>
</dbReference>
<dbReference type="AlphaFoldDB" id="A0A427Y9F4"/>
<keyword evidence="5" id="KW-1185">Reference proteome</keyword>
<dbReference type="PANTHER" id="PTHR22870:SF466">
    <property type="entry name" value="ANKYRIN REPEAT-CONTAINING PROTEIN"/>
    <property type="match status" value="1"/>
</dbReference>
<feature type="region of interest" description="Disordered" evidence="3">
    <location>
        <begin position="342"/>
        <end position="363"/>
    </location>
</feature>
<dbReference type="PROSITE" id="PS50012">
    <property type="entry name" value="RCC1_3"/>
    <property type="match status" value="1"/>
</dbReference>
<accession>A0A427Y9F4</accession>
<dbReference type="Proteomes" id="UP000279236">
    <property type="component" value="Unassembled WGS sequence"/>
</dbReference>
<evidence type="ECO:0000256" key="3">
    <source>
        <dbReference type="SAM" id="MobiDB-lite"/>
    </source>
</evidence>
<organism evidence="4 5">
    <name type="scientific">Apiotrichum porosum</name>
    <dbReference type="NCBI Taxonomy" id="105984"/>
    <lineage>
        <taxon>Eukaryota</taxon>
        <taxon>Fungi</taxon>
        <taxon>Dikarya</taxon>
        <taxon>Basidiomycota</taxon>
        <taxon>Agaricomycotina</taxon>
        <taxon>Tremellomycetes</taxon>
        <taxon>Trichosporonales</taxon>
        <taxon>Trichosporonaceae</taxon>
        <taxon>Apiotrichum</taxon>
    </lineage>
</organism>
<keyword evidence="1" id="KW-0677">Repeat</keyword>
<dbReference type="Pfam" id="PF13540">
    <property type="entry name" value="RCC1_2"/>
    <property type="match status" value="1"/>
</dbReference>
<evidence type="ECO:0000313" key="4">
    <source>
        <dbReference type="EMBL" id="RSH87781.1"/>
    </source>
</evidence>